<evidence type="ECO:0008006" key="5">
    <source>
        <dbReference type="Google" id="ProtNLM"/>
    </source>
</evidence>
<organism evidence="3 4">
    <name type="scientific">Amphibacillus xylanus (strain ATCC 51415 / DSM 6626 / JCM 7361 / LMG 17667 / NBRC 15112 / Ep01)</name>
    <dbReference type="NCBI Taxonomy" id="698758"/>
    <lineage>
        <taxon>Bacteria</taxon>
        <taxon>Bacillati</taxon>
        <taxon>Bacillota</taxon>
        <taxon>Bacilli</taxon>
        <taxon>Bacillales</taxon>
        <taxon>Bacillaceae</taxon>
        <taxon>Amphibacillus</taxon>
    </lineage>
</organism>
<dbReference type="EMBL" id="AP012050">
    <property type="protein sequence ID" value="BAM48076.1"/>
    <property type="molecule type" value="Genomic_DNA"/>
</dbReference>
<protein>
    <recommendedName>
        <fullName evidence="5">Lipoprotein</fullName>
    </recommendedName>
</protein>
<keyword evidence="4" id="KW-1185">Reference proteome</keyword>
<name>K0J594_AMPXN</name>
<dbReference type="PROSITE" id="PS51257">
    <property type="entry name" value="PROKAR_LIPOPROTEIN"/>
    <property type="match status" value="1"/>
</dbReference>
<dbReference type="HOGENOM" id="CLU_2986363_0_0_9"/>
<accession>K0J594</accession>
<evidence type="ECO:0000313" key="3">
    <source>
        <dbReference type="EMBL" id="BAM48076.1"/>
    </source>
</evidence>
<dbReference type="Proteomes" id="UP000006294">
    <property type="component" value="Chromosome"/>
</dbReference>
<proteinExistence type="predicted"/>
<evidence type="ECO:0000313" key="4">
    <source>
        <dbReference type="Proteomes" id="UP000006294"/>
    </source>
</evidence>
<sequence length="57" mass="6145">MKKVIKILTITLISIGFLAACDAGTDNPDLYDPAVEDPAMDDGIDDNLNNDTEEGDF</sequence>
<feature type="region of interest" description="Disordered" evidence="1">
    <location>
        <begin position="29"/>
        <end position="57"/>
    </location>
</feature>
<evidence type="ECO:0000256" key="1">
    <source>
        <dbReference type="SAM" id="MobiDB-lite"/>
    </source>
</evidence>
<dbReference type="AlphaFoldDB" id="K0J594"/>
<feature type="signal peptide" evidence="2">
    <location>
        <begin position="1"/>
        <end position="19"/>
    </location>
</feature>
<keyword evidence="2" id="KW-0732">Signal</keyword>
<dbReference type="KEGG" id="axl:AXY_19440"/>
<gene>
    <name evidence="3" type="ordered locus">AXY_19440</name>
</gene>
<feature type="compositionally biased region" description="Acidic residues" evidence="1">
    <location>
        <begin position="34"/>
        <end position="45"/>
    </location>
</feature>
<dbReference type="RefSeq" id="WP_015010663.1">
    <property type="nucleotide sequence ID" value="NC_018704.1"/>
</dbReference>
<evidence type="ECO:0000256" key="2">
    <source>
        <dbReference type="SAM" id="SignalP"/>
    </source>
</evidence>
<feature type="chain" id="PRO_5039328996" description="Lipoprotein" evidence="2">
    <location>
        <begin position="20"/>
        <end position="57"/>
    </location>
</feature>
<reference evidence="3 4" key="1">
    <citation type="submission" date="2011-01" db="EMBL/GenBank/DDBJ databases">
        <title>Whole genome sequence of Amphibacillus xylinus NBRC 15112.</title>
        <authorList>
            <person name="Nakazawa H."/>
            <person name="Katano Y."/>
            <person name="Nakamura S."/>
            <person name="Sasagawa M."/>
            <person name="Fukada J."/>
            <person name="Arai T."/>
            <person name="Sasakura N."/>
            <person name="Mochizuki D."/>
            <person name="Hosoyama A."/>
            <person name="Harada K."/>
            <person name="Horikawa H."/>
            <person name="Kato Y."/>
            <person name="Harada T."/>
            <person name="Sasaki K."/>
            <person name="Sekiguchi M."/>
            <person name="Hodoyama M."/>
            <person name="Nishiko R."/>
            <person name="Narita H."/>
            <person name="Hanamaki A."/>
            <person name="Hata C."/>
            <person name="Konno Y."/>
            <person name="Niimura Y."/>
            <person name="Yamazaki S."/>
            <person name="Fujita N."/>
        </authorList>
    </citation>
    <scope>NUCLEOTIDE SEQUENCE [LARGE SCALE GENOMIC DNA]</scope>
    <source>
        <strain evidence="4">ATCC 51415 / DSM 6626 / JCM 7361 / LMG 17667 / NBRC 15112 / Ep01</strain>
    </source>
</reference>